<evidence type="ECO:0008006" key="10">
    <source>
        <dbReference type="Google" id="ProtNLM"/>
    </source>
</evidence>
<accession>A0A811QN30</accession>
<dbReference type="CDD" id="cd14947">
    <property type="entry name" value="NBR1_like"/>
    <property type="match status" value="1"/>
</dbReference>
<dbReference type="InterPro" id="IPR013783">
    <property type="entry name" value="Ig-like_fold"/>
</dbReference>
<evidence type="ECO:0000256" key="5">
    <source>
        <dbReference type="SAM" id="MobiDB-lite"/>
    </source>
</evidence>
<dbReference type="PANTHER" id="PTHR20930:SF7">
    <property type="entry name" value="OS04G0476800 PROTEIN"/>
    <property type="match status" value="1"/>
</dbReference>
<organism evidence="8 9">
    <name type="scientific">Miscanthus lutarioriparius</name>
    <dbReference type="NCBI Taxonomy" id="422564"/>
    <lineage>
        <taxon>Eukaryota</taxon>
        <taxon>Viridiplantae</taxon>
        <taxon>Streptophyta</taxon>
        <taxon>Embryophyta</taxon>
        <taxon>Tracheophyta</taxon>
        <taxon>Spermatophyta</taxon>
        <taxon>Magnoliopsida</taxon>
        <taxon>Liliopsida</taxon>
        <taxon>Poales</taxon>
        <taxon>Poaceae</taxon>
        <taxon>PACMAD clade</taxon>
        <taxon>Panicoideae</taxon>
        <taxon>Andropogonodae</taxon>
        <taxon>Andropogoneae</taxon>
        <taxon>Saccharinae</taxon>
        <taxon>Miscanthus</taxon>
    </lineage>
</organism>
<dbReference type="SUPFAM" id="SSF57850">
    <property type="entry name" value="RING/U-box"/>
    <property type="match status" value="1"/>
</dbReference>
<dbReference type="Proteomes" id="UP000604825">
    <property type="component" value="Unassembled WGS sequence"/>
</dbReference>
<dbReference type="Pfam" id="PF00569">
    <property type="entry name" value="ZZ"/>
    <property type="match status" value="1"/>
</dbReference>
<dbReference type="InterPro" id="IPR043145">
    <property type="entry name" value="Znf_ZZ_sf"/>
</dbReference>
<dbReference type="Gene3D" id="3.30.60.90">
    <property type="match status" value="1"/>
</dbReference>
<evidence type="ECO:0000256" key="3">
    <source>
        <dbReference type="ARBA" id="ARBA00022833"/>
    </source>
</evidence>
<dbReference type="SMART" id="SM00666">
    <property type="entry name" value="PB1"/>
    <property type="match status" value="1"/>
</dbReference>
<dbReference type="Gene3D" id="3.10.20.90">
    <property type="entry name" value="Phosphatidylinositol 3-kinase Catalytic Subunit, Chain A, domain 1"/>
    <property type="match status" value="1"/>
</dbReference>
<dbReference type="Gene3D" id="1.10.8.10">
    <property type="entry name" value="DNA helicase RuvA subunit, C-terminal domain"/>
    <property type="match status" value="1"/>
</dbReference>
<dbReference type="EMBL" id="CAJGYO010000011">
    <property type="protein sequence ID" value="CAD6260525.1"/>
    <property type="molecule type" value="Genomic_DNA"/>
</dbReference>
<dbReference type="PROSITE" id="PS51745">
    <property type="entry name" value="PB1"/>
    <property type="match status" value="1"/>
</dbReference>
<evidence type="ECO:0000256" key="2">
    <source>
        <dbReference type="ARBA" id="ARBA00022771"/>
    </source>
</evidence>
<dbReference type="InterPro" id="IPR032350">
    <property type="entry name" value="Nbr1_FW"/>
</dbReference>
<dbReference type="InterPro" id="IPR053793">
    <property type="entry name" value="PB1-like"/>
</dbReference>
<gene>
    <name evidence="8" type="ORF">NCGR_LOCUS43958</name>
</gene>
<comment type="caution">
    <text evidence="8">The sequence shown here is derived from an EMBL/GenBank/DDBJ whole genome shotgun (WGS) entry which is preliminary data.</text>
</comment>
<keyword evidence="2 4" id="KW-0863">Zinc-finger</keyword>
<dbReference type="InterPro" id="IPR000433">
    <property type="entry name" value="Znf_ZZ"/>
</dbReference>
<feature type="region of interest" description="Disordered" evidence="5">
    <location>
        <begin position="193"/>
        <end position="239"/>
    </location>
</feature>
<feature type="domain" description="PB1" evidence="7">
    <location>
        <begin position="23"/>
        <end position="108"/>
    </location>
</feature>
<feature type="region of interest" description="Disordered" evidence="5">
    <location>
        <begin position="289"/>
        <end position="318"/>
    </location>
</feature>
<keyword evidence="1" id="KW-0479">Metal-binding</keyword>
<evidence type="ECO:0000259" key="7">
    <source>
        <dbReference type="PROSITE" id="PS51745"/>
    </source>
</evidence>
<evidence type="ECO:0000256" key="4">
    <source>
        <dbReference type="PROSITE-ProRule" id="PRU00228"/>
    </source>
</evidence>
<dbReference type="SMART" id="SM00291">
    <property type="entry name" value="ZnF_ZZ"/>
    <property type="match status" value="1"/>
</dbReference>
<keyword evidence="9" id="KW-1185">Reference proteome</keyword>
<dbReference type="Pfam" id="PF24932">
    <property type="entry name" value="UBA_NBR1_C"/>
    <property type="match status" value="1"/>
</dbReference>
<proteinExistence type="predicted"/>
<dbReference type="PROSITE" id="PS50135">
    <property type="entry name" value="ZF_ZZ_2"/>
    <property type="match status" value="1"/>
</dbReference>
<protein>
    <recommendedName>
        <fullName evidence="10">NBR1</fullName>
    </recommendedName>
</protein>
<dbReference type="Gene3D" id="2.60.40.10">
    <property type="entry name" value="Immunoglobulins"/>
    <property type="match status" value="1"/>
</dbReference>
<dbReference type="AlphaFoldDB" id="A0A811QN30"/>
<dbReference type="SUPFAM" id="SSF54277">
    <property type="entry name" value="CAD &amp; PB1 domains"/>
    <property type="match status" value="1"/>
</dbReference>
<evidence type="ECO:0000259" key="6">
    <source>
        <dbReference type="PROSITE" id="PS50135"/>
    </source>
</evidence>
<dbReference type="PANTHER" id="PTHR20930">
    <property type="entry name" value="OVARIAN CARCINOMA ANTIGEN CA125-RELATED"/>
    <property type="match status" value="1"/>
</dbReference>
<dbReference type="InterPro" id="IPR000270">
    <property type="entry name" value="PB1_dom"/>
</dbReference>
<keyword evidence="3" id="KW-0862">Zinc</keyword>
<evidence type="ECO:0000256" key="1">
    <source>
        <dbReference type="ARBA" id="ARBA00022723"/>
    </source>
</evidence>
<dbReference type="InterPro" id="IPR056893">
    <property type="entry name" value="UBA_Nbr1_C"/>
</dbReference>
<name>A0A811QN30_9POAL</name>
<evidence type="ECO:0000313" key="8">
    <source>
        <dbReference type="EMBL" id="CAD6260525.1"/>
    </source>
</evidence>
<dbReference type="OrthoDB" id="661148at2759"/>
<dbReference type="Pfam" id="PF16158">
    <property type="entry name" value="N_BRCA1_IG"/>
    <property type="match status" value="1"/>
</dbReference>
<sequence>MDARRYHQRYPQPYGWPRVDAWDLVVKVKYGDTLKRFNASVNGSHFDHDLLALRLKIATAFKFSPDTEFILTYTDEDGDDVMLDDDNDLRDAAVNQKLNPLRIIVQLKGSNVGAALTKQHTTDLKSLRSASLEDQLAQVKSAIDEALKFVPEQIPAVFAKLSHDLRSRAALSAPSLAELLDRFAKLIARSSKMQPSAGSGVGSQKLGNSKAKQQSAPMTVSASEPSDMQNSGTPENGLKSVLLENPTAKIDQVSLCPSVEDSLVFTSLGGMKSELKRSADNEIKIKTDARSKGKSVISSLPPASTTSHGAPTQRPVPVPSMLENKLIYGTNPTYTSCGSNGTANGGLRSLFPPPPAVFHPRSPVSPPYNPIFGTNGKTSGDMLSTFSPPPNIYGPFEYTPSSVGTCFPNLYPIGSSHDRMASLHRNLPNPEEKSFGSSYRGLGANYGSIPQREQHRWVQCDGCGVTPIVGPRYKSNVKEDYDLCGACFSHIGNEAEYTRMDSPASRCNIKILERVPAEKTNSLFIKDVTVPDGTPMAPSHPFTKIWRVRNNGSTRWPYGTQLVWVGGDHLASPCSVRLAISVNGRINPCEETDVTVDFLAPARPGRYISYWRLALPSGQRFGQQIWVHIKVEQPIQSSGGKQAAAMNLNQIPEANSTKLKPFTIDLETNSVSSEPFYGCPGIPKANSTKLKPFILDLETNSVSSEPLRCPLSFRETMKLEESRPAPGDMSSVPTIVEPVQNPVTDVSAKSLLASIPDGVPASEAFPQPNPVPMLPVSSSAPVVDHVSMPAPAATIAPVPAAPLPEQIINHLEEKLMTELEGLGFMQADLNKKILRQNNYDLEQSVAHLCGYDEWDALEFSELGFGDAEMNKEVVDNSDEEGFIVADLVTKAANDH</sequence>
<feature type="compositionally biased region" description="Polar residues" evidence="5">
    <location>
        <begin position="205"/>
        <end position="234"/>
    </location>
</feature>
<dbReference type="Pfam" id="PF00564">
    <property type="entry name" value="PB1"/>
    <property type="match status" value="1"/>
</dbReference>
<evidence type="ECO:0000313" key="9">
    <source>
        <dbReference type="Proteomes" id="UP000604825"/>
    </source>
</evidence>
<dbReference type="GO" id="GO:0008270">
    <property type="term" value="F:zinc ion binding"/>
    <property type="evidence" value="ECO:0007669"/>
    <property type="project" value="UniProtKB-KW"/>
</dbReference>
<feature type="compositionally biased region" description="Polar residues" evidence="5">
    <location>
        <begin position="296"/>
        <end position="310"/>
    </location>
</feature>
<reference evidence="8" key="1">
    <citation type="submission" date="2020-10" db="EMBL/GenBank/DDBJ databases">
        <authorList>
            <person name="Han B."/>
            <person name="Lu T."/>
            <person name="Zhao Q."/>
            <person name="Huang X."/>
            <person name="Zhao Y."/>
        </authorList>
    </citation>
    <scope>NUCLEOTIDE SEQUENCE</scope>
</reference>
<feature type="domain" description="ZZ-type" evidence="6">
    <location>
        <begin position="455"/>
        <end position="505"/>
    </location>
</feature>